<name>A0A2T2XM47_9FIRM</name>
<dbReference type="Gene3D" id="1.20.200.10">
    <property type="entry name" value="Fumarase/aspartase (Central domain)"/>
    <property type="match status" value="1"/>
</dbReference>
<sequence length="466" mass="51779">MARNPRFRSGPDQKAQSFTASVTFDWRLLPYDIAGSQAHVAMLGRQGVISAEDAEIISRGLQQVLEEAESGVFEPRLEHEDVHMNVEARLSEIIGPVAGKLHTGRSRNDQVALDMHLYMRAVAQRQQRLLLDLMEAIVHQAEANSDVIMPGYTHLQAAQPVLWAHHMMAYVAMLRRDMERILSWAPRVVISPLGAGAISGTPYPTDPLLVAHLVGFDGVYQNSMDAVADRDFLLEYLSWASILMVHLSRLGEELVLWSTQEFGFVTMADAYSTGSSLMPQKRNPDVAELMRGKSGRVFGNLMTLLTVMKGLPLAYHSDMQEDKEAVFDVVDTLDALLPVAAGMMETLSVRQDRLNQRVGHDYTAATDLADMLVGEGMPFREAHHLVGSLVTRLEQDGLHFADVTPEYLAEVAPSVPFEWMSQLAAPSVVKRRRQPMSTGPEFVHAQVDAAKGWIAQLRQIFSDVNE</sequence>
<evidence type="ECO:0000256" key="6">
    <source>
        <dbReference type="HAMAP-Rule" id="MF_00006"/>
    </source>
</evidence>
<dbReference type="InterPro" id="IPR029419">
    <property type="entry name" value="Arg_succ_lyase_C"/>
</dbReference>
<dbReference type="GO" id="GO:0042450">
    <property type="term" value="P:L-arginine biosynthetic process via ornithine"/>
    <property type="evidence" value="ECO:0007669"/>
    <property type="project" value="UniProtKB-UniRule"/>
</dbReference>
<feature type="domain" description="Argininosuccinate lyase C-terminal" evidence="8">
    <location>
        <begin position="362"/>
        <end position="417"/>
    </location>
</feature>
<keyword evidence="5 6" id="KW-0456">Lyase</keyword>
<dbReference type="HAMAP" id="MF_00006">
    <property type="entry name" value="Arg_succ_lyase"/>
    <property type="match status" value="1"/>
</dbReference>
<comment type="catalytic activity">
    <reaction evidence="6">
        <text>2-(N(omega)-L-arginino)succinate = fumarate + L-arginine</text>
        <dbReference type="Rhea" id="RHEA:24020"/>
        <dbReference type="ChEBI" id="CHEBI:29806"/>
        <dbReference type="ChEBI" id="CHEBI:32682"/>
        <dbReference type="ChEBI" id="CHEBI:57472"/>
        <dbReference type="EC" id="4.3.2.1"/>
    </reaction>
</comment>
<evidence type="ECO:0000313" key="10">
    <source>
        <dbReference type="Proteomes" id="UP000242972"/>
    </source>
</evidence>
<evidence type="ECO:0000256" key="1">
    <source>
        <dbReference type="ARBA" id="ARBA00004941"/>
    </source>
</evidence>
<proteinExistence type="inferred from homology"/>
<evidence type="ECO:0000313" key="9">
    <source>
        <dbReference type="EMBL" id="PSR35575.1"/>
    </source>
</evidence>
<dbReference type="GO" id="GO:0005829">
    <property type="term" value="C:cytosol"/>
    <property type="evidence" value="ECO:0007669"/>
    <property type="project" value="TreeGrafter"/>
</dbReference>
<evidence type="ECO:0000259" key="8">
    <source>
        <dbReference type="Pfam" id="PF14698"/>
    </source>
</evidence>
<evidence type="ECO:0000256" key="5">
    <source>
        <dbReference type="ARBA" id="ARBA00023239"/>
    </source>
</evidence>
<reference evidence="9 10" key="1">
    <citation type="journal article" date="2014" name="BMC Genomics">
        <title>Comparison of environmental and isolate Sulfobacillus genomes reveals diverse carbon, sulfur, nitrogen, and hydrogen metabolisms.</title>
        <authorList>
            <person name="Justice N.B."/>
            <person name="Norman A."/>
            <person name="Brown C.T."/>
            <person name="Singh A."/>
            <person name="Thomas B.C."/>
            <person name="Banfield J.F."/>
        </authorList>
    </citation>
    <scope>NUCLEOTIDE SEQUENCE [LARGE SCALE GENOMIC DNA]</scope>
    <source>
        <strain evidence="9">AMDSBA4</strain>
    </source>
</reference>
<dbReference type="FunFam" id="1.20.200.10:FF:000002">
    <property type="entry name" value="Argininosuccinate lyase"/>
    <property type="match status" value="1"/>
</dbReference>
<dbReference type="CDD" id="cd01359">
    <property type="entry name" value="Argininosuccinate_lyase"/>
    <property type="match status" value="1"/>
</dbReference>
<evidence type="ECO:0000256" key="2">
    <source>
        <dbReference type="ARBA" id="ARBA00012338"/>
    </source>
</evidence>
<dbReference type="Gene3D" id="1.10.275.10">
    <property type="entry name" value="Fumarase/aspartase (N-terminal domain)"/>
    <property type="match status" value="1"/>
</dbReference>
<dbReference type="Pfam" id="PF00206">
    <property type="entry name" value="Lyase_1"/>
    <property type="match status" value="1"/>
</dbReference>
<evidence type="ECO:0000256" key="3">
    <source>
        <dbReference type="ARBA" id="ARBA00022571"/>
    </source>
</evidence>
<dbReference type="AlphaFoldDB" id="A0A2T2XM47"/>
<dbReference type="InterPro" id="IPR022761">
    <property type="entry name" value="Fumarate_lyase_N"/>
</dbReference>
<dbReference type="EMBL" id="PXYW01000001">
    <property type="protein sequence ID" value="PSR35575.1"/>
    <property type="molecule type" value="Genomic_DNA"/>
</dbReference>
<dbReference type="InterPro" id="IPR000362">
    <property type="entry name" value="Fumarate_lyase_fam"/>
</dbReference>
<dbReference type="PRINTS" id="PR00149">
    <property type="entry name" value="FUMRATELYASE"/>
</dbReference>
<dbReference type="PROSITE" id="PS00163">
    <property type="entry name" value="FUMARATE_LYASES"/>
    <property type="match status" value="1"/>
</dbReference>
<organism evidence="9 10">
    <name type="scientific">Sulfobacillus benefaciens</name>
    <dbReference type="NCBI Taxonomy" id="453960"/>
    <lineage>
        <taxon>Bacteria</taxon>
        <taxon>Bacillati</taxon>
        <taxon>Bacillota</taxon>
        <taxon>Clostridia</taxon>
        <taxon>Eubacteriales</taxon>
        <taxon>Clostridiales Family XVII. Incertae Sedis</taxon>
        <taxon>Sulfobacillus</taxon>
    </lineage>
</organism>
<evidence type="ECO:0000256" key="4">
    <source>
        <dbReference type="ARBA" id="ARBA00022605"/>
    </source>
</evidence>
<keyword evidence="4 6" id="KW-0028">Amino-acid biosynthesis</keyword>
<keyword evidence="6" id="KW-0963">Cytoplasm</keyword>
<accession>A0A2T2XM47</accession>
<evidence type="ECO:0000259" key="7">
    <source>
        <dbReference type="Pfam" id="PF00206"/>
    </source>
</evidence>
<dbReference type="NCBIfam" id="TIGR00838">
    <property type="entry name" value="argH"/>
    <property type="match status" value="1"/>
</dbReference>
<comment type="pathway">
    <text evidence="1 6">Amino-acid biosynthesis; L-arginine biosynthesis; L-arginine from L-ornithine and carbamoyl phosphate: step 3/3.</text>
</comment>
<dbReference type="Pfam" id="PF14698">
    <property type="entry name" value="ASL_C2"/>
    <property type="match status" value="1"/>
</dbReference>
<dbReference type="PANTHER" id="PTHR43814">
    <property type="entry name" value="ARGININOSUCCINATE LYASE"/>
    <property type="match status" value="1"/>
</dbReference>
<dbReference type="SUPFAM" id="SSF48557">
    <property type="entry name" value="L-aspartase-like"/>
    <property type="match status" value="1"/>
</dbReference>
<dbReference type="EC" id="4.3.2.1" evidence="2 6"/>
<dbReference type="UniPathway" id="UPA00068">
    <property type="reaction ID" value="UER00114"/>
</dbReference>
<comment type="caution">
    <text evidence="9">The sequence shown here is derived from an EMBL/GenBank/DDBJ whole genome shotgun (WGS) entry which is preliminary data.</text>
</comment>
<feature type="domain" description="Fumarate lyase N-terminal" evidence="7">
    <location>
        <begin position="12"/>
        <end position="299"/>
    </location>
</feature>
<dbReference type="PRINTS" id="PR00145">
    <property type="entry name" value="ARGSUCLYASE"/>
</dbReference>
<dbReference type="FunFam" id="1.10.275.10:FF:000002">
    <property type="entry name" value="Argininosuccinate lyase"/>
    <property type="match status" value="1"/>
</dbReference>
<dbReference type="Proteomes" id="UP000242972">
    <property type="component" value="Unassembled WGS sequence"/>
</dbReference>
<dbReference type="InterPro" id="IPR020557">
    <property type="entry name" value="Fumarate_lyase_CS"/>
</dbReference>
<keyword evidence="3 6" id="KW-0055">Arginine biosynthesis</keyword>
<dbReference type="InterPro" id="IPR024083">
    <property type="entry name" value="Fumarase/histidase_N"/>
</dbReference>
<gene>
    <name evidence="6 9" type="primary">argH</name>
    <name evidence="9" type="ORF">C7B46_00055</name>
</gene>
<dbReference type="PANTHER" id="PTHR43814:SF1">
    <property type="entry name" value="ARGININOSUCCINATE LYASE"/>
    <property type="match status" value="1"/>
</dbReference>
<protein>
    <recommendedName>
        <fullName evidence="2 6">Argininosuccinate lyase</fullName>
        <shortName evidence="6">ASAL</shortName>
        <ecNumber evidence="2 6">4.3.2.1</ecNumber>
    </recommendedName>
    <alternativeName>
        <fullName evidence="6">Arginosuccinase</fullName>
    </alternativeName>
</protein>
<dbReference type="GO" id="GO:0004056">
    <property type="term" value="F:argininosuccinate lyase activity"/>
    <property type="evidence" value="ECO:0007669"/>
    <property type="project" value="UniProtKB-UniRule"/>
</dbReference>
<dbReference type="InterPro" id="IPR009049">
    <property type="entry name" value="Argininosuccinate_lyase"/>
</dbReference>
<comment type="similarity">
    <text evidence="6">Belongs to the lyase 1 family. Argininosuccinate lyase subfamily.</text>
</comment>
<dbReference type="Gene3D" id="1.10.40.30">
    <property type="entry name" value="Fumarase/aspartase (C-terminal domain)"/>
    <property type="match status" value="1"/>
</dbReference>
<dbReference type="InterPro" id="IPR008948">
    <property type="entry name" value="L-Aspartase-like"/>
</dbReference>
<comment type="subcellular location">
    <subcellularLocation>
        <location evidence="6">Cytoplasm</location>
    </subcellularLocation>
</comment>